<comment type="caution">
    <text evidence="2">The sequence shown here is derived from an EMBL/GenBank/DDBJ whole genome shotgun (WGS) entry which is preliminary data.</text>
</comment>
<reference evidence="2 3" key="1">
    <citation type="journal article" date="2019" name="Genome Biol. Evol.">
        <title>Insights into the evolution of the New World diploid cottons (Gossypium, subgenus Houzingenia) based on genome sequencing.</title>
        <authorList>
            <person name="Grover C.E."/>
            <person name="Arick M.A. 2nd"/>
            <person name="Thrash A."/>
            <person name="Conover J.L."/>
            <person name="Sanders W.S."/>
            <person name="Peterson D.G."/>
            <person name="Frelichowski J.E."/>
            <person name="Scheffler J.A."/>
            <person name="Scheffler B.E."/>
            <person name="Wendel J.F."/>
        </authorList>
    </citation>
    <scope>NUCLEOTIDE SEQUENCE [LARGE SCALE GENOMIC DNA]</scope>
    <source>
        <strain evidence="2">157</strain>
        <tissue evidence="2">Leaf</tissue>
    </source>
</reference>
<feature type="non-terminal residue" evidence="2">
    <location>
        <position position="1"/>
    </location>
</feature>
<proteinExistence type="predicted"/>
<gene>
    <name evidence="2" type="ORF">Golob_023416</name>
</gene>
<organism evidence="2 3">
    <name type="scientific">Gossypium lobatum</name>
    <dbReference type="NCBI Taxonomy" id="34289"/>
    <lineage>
        <taxon>Eukaryota</taxon>
        <taxon>Viridiplantae</taxon>
        <taxon>Streptophyta</taxon>
        <taxon>Embryophyta</taxon>
        <taxon>Tracheophyta</taxon>
        <taxon>Spermatophyta</taxon>
        <taxon>Magnoliopsida</taxon>
        <taxon>eudicotyledons</taxon>
        <taxon>Gunneridae</taxon>
        <taxon>Pentapetalae</taxon>
        <taxon>rosids</taxon>
        <taxon>malvids</taxon>
        <taxon>Malvales</taxon>
        <taxon>Malvaceae</taxon>
        <taxon>Malvoideae</taxon>
        <taxon>Gossypium</taxon>
    </lineage>
</organism>
<name>A0A7J8LJN9_9ROSI</name>
<feature type="domain" description="Reverse transcriptase zinc-binding" evidence="1">
    <location>
        <begin position="99"/>
        <end position="189"/>
    </location>
</feature>
<dbReference type="Pfam" id="PF13966">
    <property type="entry name" value="zf-RVT"/>
    <property type="match status" value="1"/>
</dbReference>
<evidence type="ECO:0000313" key="3">
    <source>
        <dbReference type="Proteomes" id="UP000593572"/>
    </source>
</evidence>
<accession>A0A7J8LJN9</accession>
<evidence type="ECO:0000259" key="1">
    <source>
        <dbReference type="Pfam" id="PF13966"/>
    </source>
</evidence>
<protein>
    <recommendedName>
        <fullName evidence="1">Reverse transcriptase zinc-binding domain-containing protein</fullName>
    </recommendedName>
</protein>
<evidence type="ECO:0000313" key="2">
    <source>
        <dbReference type="EMBL" id="MBA0552623.1"/>
    </source>
</evidence>
<sequence length="189" mass="22302">ALNLIEDGLIWHIGGREVVNIWNDPWPSGPRNTRVSINSINPYWITVSQLIDKEIVTWKKAEILDIFSSNQVERIFKIPFSCIRLNDILVWRHEVTGEYTVKSWYKVLVSEHLHSANKISTATPHIYKEFYNSLWKLQLPKTIKIHVWRLFNDFLPYFSNLAKCRLIRDVLYPLCKDPLEDANHLSRNC</sequence>
<keyword evidence="3" id="KW-1185">Reference proteome</keyword>
<dbReference type="EMBL" id="JABEZX010000003">
    <property type="protein sequence ID" value="MBA0552623.1"/>
    <property type="molecule type" value="Genomic_DNA"/>
</dbReference>
<dbReference type="AlphaFoldDB" id="A0A7J8LJN9"/>
<dbReference type="Proteomes" id="UP000593572">
    <property type="component" value="Unassembled WGS sequence"/>
</dbReference>
<dbReference type="InterPro" id="IPR026960">
    <property type="entry name" value="RVT-Znf"/>
</dbReference>